<dbReference type="Proteomes" id="UP000095287">
    <property type="component" value="Unplaced"/>
</dbReference>
<name>A0A1I7Z1Z6_9BILA</name>
<proteinExistence type="predicted"/>
<dbReference type="WBParaSite" id="L893_g21962.t1">
    <property type="protein sequence ID" value="L893_g21962.t1"/>
    <property type="gene ID" value="L893_g21962"/>
</dbReference>
<organism evidence="1 2">
    <name type="scientific">Steinernema glaseri</name>
    <dbReference type="NCBI Taxonomy" id="37863"/>
    <lineage>
        <taxon>Eukaryota</taxon>
        <taxon>Metazoa</taxon>
        <taxon>Ecdysozoa</taxon>
        <taxon>Nematoda</taxon>
        <taxon>Chromadorea</taxon>
        <taxon>Rhabditida</taxon>
        <taxon>Tylenchina</taxon>
        <taxon>Panagrolaimomorpha</taxon>
        <taxon>Strongyloidoidea</taxon>
        <taxon>Steinernematidae</taxon>
        <taxon>Steinernema</taxon>
    </lineage>
</organism>
<protein>
    <submittedName>
        <fullName evidence="2">Uncharacterized protein</fullName>
    </submittedName>
</protein>
<accession>A0A1I7Z1Z6</accession>
<evidence type="ECO:0000313" key="1">
    <source>
        <dbReference type="Proteomes" id="UP000095287"/>
    </source>
</evidence>
<sequence length="81" mass="9015">MSSNCHVDIDTPCTFDPKTAEERVCPAKRDEGRRSPMDLATVSHAITNTNEAVSVFYVDRHLLHRHVSLLATVFAVQMMGS</sequence>
<evidence type="ECO:0000313" key="2">
    <source>
        <dbReference type="WBParaSite" id="L893_g21962.t1"/>
    </source>
</evidence>
<reference evidence="2" key="1">
    <citation type="submission" date="2016-11" db="UniProtKB">
        <authorList>
            <consortium name="WormBaseParasite"/>
        </authorList>
    </citation>
    <scope>IDENTIFICATION</scope>
</reference>
<keyword evidence="1" id="KW-1185">Reference proteome</keyword>
<dbReference type="AlphaFoldDB" id="A0A1I7Z1Z6"/>